<protein>
    <recommendedName>
        <fullName evidence="1">Solute-binding protein family 5 domain-containing protein</fullName>
    </recommendedName>
</protein>
<sequence>MSAILVVALVAGCGSASVGPGGSGEVDRTASLRIAYPVTQSLDPAQAAEPAQLLIATWPVYDRLIQVTSDAKYAPMLATGWEFSPDGKALTLTLRQGVTFSDGTPFDAAAVKANLEHSKAAAGSALQANVAGITTVEVISPDTVKLDLAQPSTTVLSTLSSTLGGLMISPKALESPDLASRPVGTGAYVIDSFQPGQQVTYKRRTDNGGIWDDKTGKPATVSIDTFGNADAMSNALLGNQADLIVWSSDVGRFRSAIASGTLEHTVMGGVLNMVGINLNKTREPYDDPRVREAVNYAIDRESLVEAFMPDTVARVQPWPEGLPGFDQAREDSYTFDPAKAEQILADAGYADGVDGGEIAVANVGSFPDVSQAVQANLAAVGIRVELRNVDVYTLVTQWAQGHSEAEMMYMSMPSIDPYSWTQRLFVNPVWTPGNTTEVANMAAGLDNSTLSEEARAAGIGKIVDYATRNALYAPLWQGVGGFVSNPKVEGLDDLASVNGGVADFRNVYMTE</sequence>
<dbReference type="AlphaFoldDB" id="A0A846XB60"/>
<dbReference type="PIRSF" id="PIRSF002741">
    <property type="entry name" value="MppA"/>
    <property type="match status" value="1"/>
</dbReference>
<evidence type="ECO:0000313" key="2">
    <source>
        <dbReference type="EMBL" id="NKY33182.1"/>
    </source>
</evidence>
<dbReference type="Gene3D" id="3.10.105.10">
    <property type="entry name" value="Dipeptide-binding Protein, Domain 3"/>
    <property type="match status" value="1"/>
</dbReference>
<dbReference type="SUPFAM" id="SSF53850">
    <property type="entry name" value="Periplasmic binding protein-like II"/>
    <property type="match status" value="1"/>
</dbReference>
<dbReference type="InterPro" id="IPR030678">
    <property type="entry name" value="Peptide/Ni-bd"/>
</dbReference>
<proteinExistence type="predicted"/>
<evidence type="ECO:0000313" key="3">
    <source>
        <dbReference type="Proteomes" id="UP000565715"/>
    </source>
</evidence>
<dbReference type="Proteomes" id="UP000565715">
    <property type="component" value="Unassembled WGS sequence"/>
</dbReference>
<keyword evidence="3" id="KW-1185">Reference proteome</keyword>
<dbReference type="GO" id="GO:0042597">
    <property type="term" value="C:periplasmic space"/>
    <property type="evidence" value="ECO:0007669"/>
    <property type="project" value="UniProtKB-ARBA"/>
</dbReference>
<accession>A0A846XB60</accession>
<dbReference type="GO" id="GO:1904680">
    <property type="term" value="F:peptide transmembrane transporter activity"/>
    <property type="evidence" value="ECO:0007669"/>
    <property type="project" value="TreeGrafter"/>
</dbReference>
<name>A0A846XB60_9NOCA</name>
<dbReference type="RefSeq" id="WP_168443411.1">
    <property type="nucleotide sequence ID" value="NZ_JAAXOO010000002.1"/>
</dbReference>
<dbReference type="EMBL" id="JAAXOO010000002">
    <property type="protein sequence ID" value="NKY33182.1"/>
    <property type="molecule type" value="Genomic_DNA"/>
</dbReference>
<dbReference type="Gene3D" id="3.40.190.10">
    <property type="entry name" value="Periplasmic binding protein-like II"/>
    <property type="match status" value="1"/>
</dbReference>
<feature type="domain" description="Solute-binding protein family 5" evidence="1">
    <location>
        <begin position="72"/>
        <end position="425"/>
    </location>
</feature>
<organism evidence="2 3">
    <name type="scientific">Nocardia speluncae</name>
    <dbReference type="NCBI Taxonomy" id="419477"/>
    <lineage>
        <taxon>Bacteria</taxon>
        <taxon>Bacillati</taxon>
        <taxon>Actinomycetota</taxon>
        <taxon>Actinomycetes</taxon>
        <taxon>Mycobacteriales</taxon>
        <taxon>Nocardiaceae</taxon>
        <taxon>Nocardia</taxon>
    </lineage>
</organism>
<gene>
    <name evidence="2" type="ORF">HGA13_08890</name>
</gene>
<comment type="caution">
    <text evidence="2">The sequence shown here is derived from an EMBL/GenBank/DDBJ whole genome shotgun (WGS) entry which is preliminary data.</text>
</comment>
<dbReference type="PANTHER" id="PTHR30290">
    <property type="entry name" value="PERIPLASMIC BINDING COMPONENT OF ABC TRANSPORTER"/>
    <property type="match status" value="1"/>
</dbReference>
<dbReference type="InterPro" id="IPR039424">
    <property type="entry name" value="SBP_5"/>
</dbReference>
<dbReference type="GO" id="GO:0043190">
    <property type="term" value="C:ATP-binding cassette (ABC) transporter complex"/>
    <property type="evidence" value="ECO:0007669"/>
    <property type="project" value="InterPro"/>
</dbReference>
<evidence type="ECO:0000259" key="1">
    <source>
        <dbReference type="Pfam" id="PF00496"/>
    </source>
</evidence>
<dbReference type="GO" id="GO:0015833">
    <property type="term" value="P:peptide transport"/>
    <property type="evidence" value="ECO:0007669"/>
    <property type="project" value="TreeGrafter"/>
</dbReference>
<dbReference type="Pfam" id="PF00496">
    <property type="entry name" value="SBP_bac_5"/>
    <property type="match status" value="1"/>
</dbReference>
<dbReference type="InterPro" id="IPR000914">
    <property type="entry name" value="SBP_5_dom"/>
</dbReference>
<reference evidence="2 3" key="1">
    <citation type="submission" date="2020-04" db="EMBL/GenBank/DDBJ databases">
        <title>MicrobeNet Type strains.</title>
        <authorList>
            <person name="Nicholson A.C."/>
        </authorList>
    </citation>
    <scope>NUCLEOTIDE SEQUENCE [LARGE SCALE GENOMIC DNA]</scope>
    <source>
        <strain evidence="2 3">DSM 45078</strain>
    </source>
</reference>